<comment type="subunit">
    <text evidence="9">Heteromultimer composed of HisG and HisZ subunits.</text>
</comment>
<evidence type="ECO:0000256" key="3">
    <source>
        <dbReference type="ARBA" id="ARBA00005539"/>
    </source>
</evidence>
<evidence type="ECO:0000256" key="7">
    <source>
        <dbReference type="ARBA" id="ARBA00023102"/>
    </source>
</evidence>
<dbReference type="PANTHER" id="PTHR43707:SF6">
    <property type="entry name" value="ATP PHOSPHORIBOSYLTRANSFERASE REGULATORY SUBUNIT"/>
    <property type="match status" value="1"/>
</dbReference>
<evidence type="ECO:0000256" key="8">
    <source>
        <dbReference type="ARBA" id="ARBA00025246"/>
    </source>
</evidence>
<protein>
    <recommendedName>
        <fullName evidence="4 9">ATP phosphoribosyltransferase regulatory subunit</fullName>
    </recommendedName>
</protein>
<evidence type="ECO:0000256" key="2">
    <source>
        <dbReference type="ARBA" id="ARBA00004667"/>
    </source>
</evidence>
<dbReference type="GO" id="GO:0006427">
    <property type="term" value="P:histidyl-tRNA aminoacylation"/>
    <property type="evidence" value="ECO:0007669"/>
    <property type="project" value="TreeGrafter"/>
</dbReference>
<sequence length="330" mass="37188">MQLLSQIVPEGVTDLLANDFDRKEQLTVKIKQLFRENQFKQIQTPIFEYYDLFSEMKGTIEKDRMIKLIDTDGKILVLRPDATIPIARMVATNYKDAAPIQKFSYVTSIFRMNDDPQNVQSREFTQAGVELFGKAGIEADVEVISLAIESLKQVGVKAFTIDIGQANFYKALMEPIDLPMEEMAVIEKLIEKKNFAELTAAIGNLPIGMEYKQALQTIPTLCGEPKRVLEQAWNIAVNNEMKAEISQLKEVYGHLVALGYESYLSLDLGLINHLNYYTSIIFQGYIPGFGKPVILGGRYDSLTKQFGYDTKATGFAIYIDDLMLALHNIG</sequence>
<evidence type="ECO:0000256" key="10">
    <source>
        <dbReference type="PIRSR" id="PIRSR001549-1"/>
    </source>
</evidence>
<organism evidence="12 13">
    <name type="scientific">Perspicuibacillus lycopersici</name>
    <dbReference type="NCBI Taxonomy" id="1325689"/>
    <lineage>
        <taxon>Bacteria</taxon>
        <taxon>Bacillati</taxon>
        <taxon>Bacillota</taxon>
        <taxon>Bacilli</taxon>
        <taxon>Bacillales</taxon>
        <taxon>Bacillaceae</taxon>
        <taxon>Perspicuibacillus</taxon>
    </lineage>
</organism>
<dbReference type="InterPro" id="IPR004516">
    <property type="entry name" value="HisRS/HisZ"/>
</dbReference>
<name>A0AAE3LMP1_9BACI</name>
<dbReference type="Gene3D" id="3.30.930.10">
    <property type="entry name" value="Bira Bifunctional Protein, Domain 2"/>
    <property type="match status" value="1"/>
</dbReference>
<feature type="binding site" evidence="10">
    <location>
        <begin position="81"/>
        <end position="83"/>
    </location>
    <ligand>
        <name>L-histidine</name>
        <dbReference type="ChEBI" id="CHEBI:57595"/>
    </ligand>
</feature>
<dbReference type="SUPFAM" id="SSF55681">
    <property type="entry name" value="Class II aaRS and biotin synthetases"/>
    <property type="match status" value="1"/>
</dbReference>
<evidence type="ECO:0000259" key="11">
    <source>
        <dbReference type="Pfam" id="PF13393"/>
    </source>
</evidence>
<dbReference type="CDD" id="cd00773">
    <property type="entry name" value="HisRS-like_core"/>
    <property type="match status" value="1"/>
</dbReference>
<feature type="binding site" evidence="10">
    <location>
        <position position="130"/>
    </location>
    <ligand>
        <name>L-histidine</name>
        <dbReference type="ChEBI" id="CHEBI:57595"/>
    </ligand>
</feature>
<dbReference type="NCBIfam" id="TIGR00443">
    <property type="entry name" value="hisZ_biosyn_reg"/>
    <property type="match status" value="1"/>
</dbReference>
<dbReference type="Proteomes" id="UP001209318">
    <property type="component" value="Unassembled WGS sequence"/>
</dbReference>
<evidence type="ECO:0000256" key="5">
    <source>
        <dbReference type="ARBA" id="ARBA00022490"/>
    </source>
</evidence>
<dbReference type="HAMAP" id="MF_00125">
    <property type="entry name" value="HisZ"/>
    <property type="match status" value="1"/>
</dbReference>
<keyword evidence="12" id="KW-0808">Transferase</keyword>
<comment type="caution">
    <text evidence="12">The sequence shown here is derived from an EMBL/GenBank/DDBJ whole genome shotgun (WGS) entry which is preliminary data.</text>
</comment>
<evidence type="ECO:0000256" key="4">
    <source>
        <dbReference type="ARBA" id="ARBA00020397"/>
    </source>
</evidence>
<proteinExistence type="inferred from homology"/>
<keyword evidence="6 9" id="KW-0028">Amino-acid biosynthesis</keyword>
<keyword evidence="7 9" id="KW-0368">Histidine biosynthesis</keyword>
<evidence type="ECO:0000256" key="6">
    <source>
        <dbReference type="ARBA" id="ARBA00022605"/>
    </source>
</evidence>
<dbReference type="Pfam" id="PF13393">
    <property type="entry name" value="tRNA-synt_His"/>
    <property type="match status" value="1"/>
</dbReference>
<dbReference type="InterPro" id="IPR004517">
    <property type="entry name" value="HisZ"/>
</dbReference>
<evidence type="ECO:0000313" key="12">
    <source>
        <dbReference type="EMBL" id="MCU9613795.1"/>
    </source>
</evidence>
<dbReference type="GO" id="GO:0016757">
    <property type="term" value="F:glycosyltransferase activity"/>
    <property type="evidence" value="ECO:0007669"/>
    <property type="project" value="UniProtKB-KW"/>
</dbReference>
<comment type="function">
    <text evidence="8 9">Required for the first step of histidine biosynthesis. May allow the feedback regulation of ATP phosphoribosyltransferase activity by histidine.</text>
</comment>
<dbReference type="PIRSF" id="PIRSF001549">
    <property type="entry name" value="His-tRNA_synth"/>
    <property type="match status" value="1"/>
</dbReference>
<feature type="domain" description="Class II Histidinyl-tRNA synthetase (HisRS)-like catalytic core" evidence="11">
    <location>
        <begin position="11"/>
        <end position="322"/>
    </location>
</feature>
<reference evidence="12" key="1">
    <citation type="submission" date="2022-10" db="EMBL/GenBank/DDBJ databases">
        <title>Description of Fervidibacillus gen. nov. in the family Fervidibacillaceae fam. nov. with two species, Fervidibacillus albus sp. nov., and Fervidibacillus halotolerans sp. nov., isolated from tidal flat sediments.</title>
        <authorList>
            <person name="Kwon K.K."/>
            <person name="Yang S.-H."/>
        </authorList>
    </citation>
    <scope>NUCLEOTIDE SEQUENCE</scope>
    <source>
        <strain evidence="12">JCM 19140</strain>
    </source>
</reference>
<accession>A0AAE3LMP1</accession>
<dbReference type="GO" id="GO:0004821">
    <property type="term" value="F:histidine-tRNA ligase activity"/>
    <property type="evidence" value="ECO:0007669"/>
    <property type="project" value="TreeGrafter"/>
</dbReference>
<dbReference type="RefSeq" id="WP_263073036.1">
    <property type="nucleotide sequence ID" value="NZ_JAOUSF010000003.1"/>
</dbReference>
<comment type="subcellular location">
    <subcellularLocation>
        <location evidence="1 9">Cytoplasm</location>
    </subcellularLocation>
</comment>
<evidence type="ECO:0000313" key="13">
    <source>
        <dbReference type="Proteomes" id="UP001209318"/>
    </source>
</evidence>
<keyword evidence="13" id="KW-1185">Reference proteome</keyword>
<evidence type="ECO:0000256" key="9">
    <source>
        <dbReference type="HAMAP-Rule" id="MF_00125"/>
    </source>
</evidence>
<comment type="similarity">
    <text evidence="3 9">Belongs to the class-II aminoacyl-tRNA synthetase family. HisZ subfamily.</text>
</comment>
<keyword evidence="12" id="KW-0328">Glycosyltransferase</keyword>
<comment type="miscellaneous">
    <text evidence="9">This function is generally fulfilled by the C-terminal part of HisG, which is missing in some bacteria such as this one.</text>
</comment>
<gene>
    <name evidence="9 12" type="primary">hisZ</name>
    <name evidence="12" type="ORF">OEV98_09500</name>
</gene>
<evidence type="ECO:0000256" key="1">
    <source>
        <dbReference type="ARBA" id="ARBA00004496"/>
    </source>
</evidence>
<feature type="binding site" evidence="10">
    <location>
        <begin position="276"/>
        <end position="277"/>
    </location>
    <ligand>
        <name>L-histidine</name>
        <dbReference type="ChEBI" id="CHEBI:57595"/>
    </ligand>
</feature>
<dbReference type="GO" id="GO:0005737">
    <property type="term" value="C:cytoplasm"/>
    <property type="evidence" value="ECO:0007669"/>
    <property type="project" value="UniProtKB-SubCell"/>
</dbReference>
<comment type="pathway">
    <text evidence="2 9">Amino-acid biosynthesis; L-histidine biosynthesis; L-histidine from 5-phospho-alpha-D-ribose 1-diphosphate: step 1/9.</text>
</comment>
<dbReference type="InterPro" id="IPR045864">
    <property type="entry name" value="aa-tRNA-synth_II/BPL/LPL"/>
</dbReference>
<dbReference type="AlphaFoldDB" id="A0AAE3LMP1"/>
<dbReference type="InterPro" id="IPR041715">
    <property type="entry name" value="HisRS-like_core"/>
</dbReference>
<feature type="binding site" evidence="10">
    <location>
        <position position="126"/>
    </location>
    <ligand>
        <name>L-histidine</name>
        <dbReference type="ChEBI" id="CHEBI:57595"/>
    </ligand>
</feature>
<dbReference type="GO" id="GO:0140096">
    <property type="term" value="F:catalytic activity, acting on a protein"/>
    <property type="evidence" value="ECO:0007669"/>
    <property type="project" value="UniProtKB-ARBA"/>
</dbReference>
<dbReference type="PANTHER" id="PTHR43707">
    <property type="entry name" value="HISTIDYL-TRNA SYNTHETASE"/>
    <property type="match status" value="1"/>
</dbReference>
<dbReference type="EMBL" id="JAOUSF010000003">
    <property type="protein sequence ID" value="MCU9613795.1"/>
    <property type="molecule type" value="Genomic_DNA"/>
</dbReference>
<feature type="binding site" evidence="10">
    <location>
        <position position="111"/>
    </location>
    <ligand>
        <name>L-histidine</name>
        <dbReference type="ChEBI" id="CHEBI:57595"/>
    </ligand>
</feature>
<keyword evidence="5 9" id="KW-0963">Cytoplasm</keyword>
<dbReference type="GO" id="GO:0000105">
    <property type="term" value="P:L-histidine biosynthetic process"/>
    <property type="evidence" value="ECO:0007669"/>
    <property type="project" value="UniProtKB-UniRule"/>
</dbReference>